<comment type="caution">
    <text evidence="2">The sequence shown here is derived from an EMBL/GenBank/DDBJ whole genome shotgun (WGS) entry which is preliminary data.</text>
</comment>
<keyword evidence="3" id="KW-1185">Reference proteome</keyword>
<dbReference type="PATRIC" id="fig|1227498.3.peg.1283"/>
<protein>
    <recommendedName>
        <fullName evidence="4">Histidine kinase</fullName>
    </recommendedName>
</protein>
<evidence type="ECO:0000313" key="2">
    <source>
        <dbReference type="EMBL" id="ELY64095.1"/>
    </source>
</evidence>
<evidence type="ECO:0000256" key="1">
    <source>
        <dbReference type="SAM" id="Phobius"/>
    </source>
</evidence>
<keyword evidence="1" id="KW-0472">Membrane</keyword>
<sequence>MASKVQTRTGERTGTVLEPWQAGVVGGIVGAIAFGAMMAMQMPEVLEMAIPAMYGLEGGLAGWILHVSHGAVLGVVFAAALTATGQNGMVRSAVLGLAYGIVVWVGLAVVVMPIWLSAVGFPMAPPLPNVDVGSLLGHAVYGIVLGIAYGFLER</sequence>
<dbReference type="Proteomes" id="UP000011531">
    <property type="component" value="Unassembled WGS sequence"/>
</dbReference>
<evidence type="ECO:0000313" key="3">
    <source>
        <dbReference type="Proteomes" id="UP000011531"/>
    </source>
</evidence>
<evidence type="ECO:0008006" key="4">
    <source>
        <dbReference type="Google" id="ProtNLM"/>
    </source>
</evidence>
<name>L9XQQ2_9EURY</name>
<feature type="transmembrane region" description="Helical" evidence="1">
    <location>
        <begin position="60"/>
        <end position="81"/>
    </location>
</feature>
<dbReference type="AlphaFoldDB" id="L9XQQ2"/>
<gene>
    <name evidence="2" type="ORF">C492_06227</name>
</gene>
<accession>L9XQQ2</accession>
<reference evidence="2 3" key="1">
    <citation type="journal article" date="2014" name="PLoS Genet.">
        <title>Phylogenetically driven sequencing of extremely halophilic archaea reveals strategies for static and dynamic osmo-response.</title>
        <authorList>
            <person name="Becker E.A."/>
            <person name="Seitzer P.M."/>
            <person name="Tritt A."/>
            <person name="Larsen D."/>
            <person name="Krusor M."/>
            <person name="Yao A.I."/>
            <person name="Wu D."/>
            <person name="Madern D."/>
            <person name="Eisen J.A."/>
            <person name="Darling A.E."/>
            <person name="Facciotti M.T."/>
        </authorList>
    </citation>
    <scope>NUCLEOTIDE SEQUENCE [LARGE SCALE GENOMIC DNA]</scope>
    <source>
        <strain evidence="2 3">DSM 18795</strain>
    </source>
</reference>
<keyword evidence="1" id="KW-0812">Transmembrane</keyword>
<feature type="transmembrane region" description="Helical" evidence="1">
    <location>
        <begin position="20"/>
        <end position="40"/>
    </location>
</feature>
<keyword evidence="1" id="KW-1133">Transmembrane helix</keyword>
<proteinExistence type="predicted"/>
<dbReference type="OrthoDB" id="204680at2157"/>
<dbReference type="STRING" id="1227498.C492_06227"/>
<feature type="transmembrane region" description="Helical" evidence="1">
    <location>
        <begin position="93"/>
        <end position="115"/>
    </location>
</feature>
<dbReference type="EMBL" id="AOIA01000034">
    <property type="protein sequence ID" value="ELY64095.1"/>
    <property type="molecule type" value="Genomic_DNA"/>
</dbReference>
<organism evidence="2 3">
    <name type="scientific">Natronococcus jeotgali DSM 18795</name>
    <dbReference type="NCBI Taxonomy" id="1227498"/>
    <lineage>
        <taxon>Archaea</taxon>
        <taxon>Methanobacteriati</taxon>
        <taxon>Methanobacteriota</taxon>
        <taxon>Stenosarchaea group</taxon>
        <taxon>Halobacteria</taxon>
        <taxon>Halobacteriales</taxon>
        <taxon>Natrialbaceae</taxon>
        <taxon>Natronococcus</taxon>
    </lineage>
</organism>
<dbReference type="RefSeq" id="WP_008421435.1">
    <property type="nucleotide sequence ID" value="NZ_AOIA01000034.1"/>
</dbReference>
<feature type="transmembrane region" description="Helical" evidence="1">
    <location>
        <begin position="135"/>
        <end position="152"/>
    </location>
</feature>